<evidence type="ECO:0000313" key="2">
    <source>
        <dbReference type="EMBL" id="MFC0559660.1"/>
    </source>
</evidence>
<dbReference type="PANTHER" id="PTHR36180:SF2">
    <property type="entry name" value="BRO FAMILY PROTEIN"/>
    <property type="match status" value="1"/>
</dbReference>
<comment type="caution">
    <text evidence="2">The sequence shown here is derived from an EMBL/GenBank/DDBJ whole genome shotgun (WGS) entry which is preliminary data.</text>
</comment>
<feature type="domain" description="Bro-N" evidence="1">
    <location>
        <begin position="2"/>
        <end position="103"/>
    </location>
</feature>
<proteinExistence type="predicted"/>
<dbReference type="SMART" id="SM01040">
    <property type="entry name" value="Bro-N"/>
    <property type="match status" value="1"/>
</dbReference>
<evidence type="ECO:0000313" key="3">
    <source>
        <dbReference type="Proteomes" id="UP001589833"/>
    </source>
</evidence>
<reference evidence="2 3" key="1">
    <citation type="submission" date="2024-09" db="EMBL/GenBank/DDBJ databases">
        <authorList>
            <person name="Sun Q."/>
            <person name="Mori K."/>
        </authorList>
    </citation>
    <scope>NUCLEOTIDE SEQUENCE [LARGE SCALE GENOMIC DNA]</scope>
    <source>
        <strain evidence="2 3">NCAIM B.02301</strain>
    </source>
</reference>
<dbReference type="Pfam" id="PF02498">
    <property type="entry name" value="Bro-N"/>
    <property type="match status" value="1"/>
</dbReference>
<protein>
    <submittedName>
        <fullName evidence="2">Bro-N domain-containing protein</fullName>
    </submittedName>
</protein>
<accession>A0ABV6NFW0</accession>
<gene>
    <name evidence="2" type="ORF">ACFFH4_11445</name>
</gene>
<organism evidence="2 3">
    <name type="scientific">Halalkalibacter alkalisediminis</name>
    <dbReference type="NCBI Taxonomy" id="935616"/>
    <lineage>
        <taxon>Bacteria</taxon>
        <taxon>Bacillati</taxon>
        <taxon>Bacillota</taxon>
        <taxon>Bacilli</taxon>
        <taxon>Bacillales</taxon>
        <taxon>Bacillaceae</taxon>
        <taxon>Halalkalibacter</taxon>
    </lineage>
</organism>
<dbReference type="Proteomes" id="UP001589833">
    <property type="component" value="Unassembled WGS sequence"/>
</dbReference>
<dbReference type="RefSeq" id="WP_273845767.1">
    <property type="nucleotide sequence ID" value="NZ_JAQQWT010000014.1"/>
</dbReference>
<dbReference type="InterPro" id="IPR003497">
    <property type="entry name" value="BRO_N_domain"/>
</dbReference>
<dbReference type="PANTHER" id="PTHR36180">
    <property type="entry name" value="DNA-BINDING PROTEIN-RELATED-RELATED"/>
    <property type="match status" value="1"/>
</dbReference>
<name>A0ABV6NFW0_9BACI</name>
<dbReference type="PROSITE" id="PS51750">
    <property type="entry name" value="BRO_N"/>
    <property type="match status" value="1"/>
</dbReference>
<keyword evidence="3" id="KW-1185">Reference proteome</keyword>
<sequence length="242" mass="28542">MMKTFEKVFSFDGVNVRTVVVDEEVYFVAKDVCDVLDIKNTTQAIQKLDDDERAMFNIGRQGEANVVNEYGIYNLVFSSRKKEAKEFQRYVRHEILPSIRINGMYVDDDATSAQKLFNYNMLDETFMNCSIEKLADTYSDCIEYYTDNKVRLPYMKSRDNRRSDKKHTLADSKIMIMKKIQKVLEQREMEYKKKLTFEFVSVVSDVLKLIIEDIKETQHRKTRGKLSVLNKQLKEKDKEPVM</sequence>
<dbReference type="EMBL" id="JBHLTR010000016">
    <property type="protein sequence ID" value="MFC0559660.1"/>
    <property type="molecule type" value="Genomic_DNA"/>
</dbReference>
<evidence type="ECO:0000259" key="1">
    <source>
        <dbReference type="PROSITE" id="PS51750"/>
    </source>
</evidence>